<feature type="binding site" evidence="14">
    <location>
        <position position="413"/>
    </location>
    <ligand>
        <name>L-glutamate</name>
        <dbReference type="ChEBI" id="CHEBI:29985"/>
    </ligand>
</feature>
<evidence type="ECO:0000259" key="18">
    <source>
        <dbReference type="SMART" id="SM00079"/>
    </source>
</evidence>
<evidence type="ECO:0000256" key="5">
    <source>
        <dbReference type="ARBA" id="ARBA00022692"/>
    </source>
</evidence>
<evidence type="ECO:0000256" key="15">
    <source>
        <dbReference type="PIRSR" id="PIRSR601508-2"/>
    </source>
</evidence>
<evidence type="ECO:0008006" key="22">
    <source>
        <dbReference type="Google" id="ProtNLM"/>
    </source>
</evidence>
<evidence type="ECO:0000256" key="17">
    <source>
        <dbReference type="SAM" id="Phobius"/>
    </source>
</evidence>
<keyword evidence="7" id="KW-0175">Coiled coil</keyword>
<feature type="transmembrane region" description="Helical" evidence="17">
    <location>
        <begin position="739"/>
        <end position="764"/>
    </location>
</feature>
<dbReference type="Gene3D" id="1.10.287.70">
    <property type="match status" value="1"/>
</dbReference>
<sequence length="846" mass="96967">MQMWIPERCLKSKETSNLKTLTISLTKKIVLVCDAFSKGGTIMVDVTWSSSDAAKTLSEDVGIPYIKIDASISPVLKFLDKYLDLRNSTDVSLIFDHTYRIDQAIYYWIDTTRLRMLVTENLGKPAARRLKEIRPTPNNYAIIATTKNMNTLFEFALEEELVTRSDRWNLVFLDFHHTSFNRQLVYNTSVSLLTLDESVCCHFLGVKIPCQCPEEFELQQQFLSSVVSTIIKVIDTITKDSLELTNNLRCNGTISYNENTKKRFDRLINYIFETQDYVSRENYKLVNIVEGAIEVGKTNSTEKIAKYDGNVVEVLQGKVVKPVRPFYRIGITHAMPWSYKEHDPTTDQWKWTGYCVDLTEKIAEMMDFDYEFVEPKTGTFGQKVDGVWNGVIGDLASGETDLAVTAIVMTADREEVVDFVAPYFEQTGITIVMRKPVRKTSLFKFMTVLKVEVWLSIVASLVITGFMVWFLDKYSPYSARNNKKAYSYPCREFTLKESFWFALTSFTPQGGGEAPKALSGRTLVAAYWLFVVLMLATFTANLAAFLTVERMQAPVQSLEQLARQSRINYTVVKDSEVHQYFVNMKFAEDTLYTMWKELTLNASTDDTRYRVWDYPIKEQYGHILLAINDSNPVATAEEGFRNVNEHLDADYAFIHDSSEIKYEISRNCNLTEVGEVFAERPYVIAIQQGSHLQDDLSKTLLLLQKDRFFEEVHAKYWKNSNKGECPSTDDNEGITLESLGGVFIATLFGLALAMITLVGEVIYYRRKRNNEKTKGSNAKRSQIYPEKIIKMSPANIINAKTYPITIGTTFKPVNLKEELRKERQDLKLSHITLYPRARNRITQVID</sequence>
<evidence type="ECO:0000313" key="20">
    <source>
        <dbReference type="EMBL" id="KAJ8936674.1"/>
    </source>
</evidence>
<evidence type="ECO:0000256" key="3">
    <source>
        <dbReference type="ARBA" id="ARBA00022448"/>
    </source>
</evidence>
<evidence type="ECO:0000256" key="12">
    <source>
        <dbReference type="ARBA" id="ARBA00023286"/>
    </source>
</evidence>
<keyword evidence="4" id="KW-1003">Cell membrane</keyword>
<evidence type="ECO:0000256" key="9">
    <source>
        <dbReference type="ARBA" id="ARBA00023136"/>
    </source>
</evidence>
<evidence type="ECO:0000256" key="13">
    <source>
        <dbReference type="ARBA" id="ARBA00023303"/>
    </source>
</evidence>
<dbReference type="GO" id="GO:0038023">
    <property type="term" value="F:signaling receptor activity"/>
    <property type="evidence" value="ECO:0007669"/>
    <property type="project" value="InterPro"/>
</dbReference>
<keyword evidence="21" id="KW-1185">Reference proteome</keyword>
<keyword evidence="9 17" id="KW-0472">Membrane</keyword>
<feature type="site" description="Crucial to convey clamshell closure to channel opening" evidence="15">
    <location>
        <position position="555"/>
    </location>
</feature>
<dbReference type="Pfam" id="PF10613">
    <property type="entry name" value="Lig_chan-Glu_bd"/>
    <property type="match status" value="1"/>
</dbReference>
<comment type="subcellular location">
    <subcellularLocation>
        <location evidence="1">Cell membrane</location>
        <topology evidence="1">Multi-pass membrane protein</topology>
    </subcellularLocation>
</comment>
<dbReference type="InterPro" id="IPR015683">
    <property type="entry name" value="Ionotropic_Glu_rcpt"/>
</dbReference>
<gene>
    <name evidence="20" type="ORF">NQ318_023141</name>
</gene>
<evidence type="ECO:0000256" key="4">
    <source>
        <dbReference type="ARBA" id="ARBA00022475"/>
    </source>
</evidence>
<dbReference type="FunFam" id="3.40.190.10:FF:000078">
    <property type="entry name" value="glutamate receptor ionotropic, NMDA 3B"/>
    <property type="match status" value="1"/>
</dbReference>
<dbReference type="InterPro" id="IPR019594">
    <property type="entry name" value="Glu/Gly-bd"/>
</dbReference>
<feature type="domain" description="Ionotropic glutamate receptor L-glutamate and glycine-binding" evidence="19">
    <location>
        <begin position="336"/>
        <end position="397"/>
    </location>
</feature>
<organism evidence="20 21">
    <name type="scientific">Aromia moschata</name>
    <dbReference type="NCBI Taxonomy" id="1265417"/>
    <lineage>
        <taxon>Eukaryota</taxon>
        <taxon>Metazoa</taxon>
        <taxon>Ecdysozoa</taxon>
        <taxon>Arthropoda</taxon>
        <taxon>Hexapoda</taxon>
        <taxon>Insecta</taxon>
        <taxon>Pterygota</taxon>
        <taxon>Neoptera</taxon>
        <taxon>Endopterygota</taxon>
        <taxon>Coleoptera</taxon>
        <taxon>Polyphaga</taxon>
        <taxon>Cucujiformia</taxon>
        <taxon>Chrysomeloidea</taxon>
        <taxon>Cerambycidae</taxon>
        <taxon>Cerambycinae</taxon>
        <taxon>Callichromatini</taxon>
        <taxon>Aromia</taxon>
    </lineage>
</organism>
<dbReference type="PRINTS" id="PR00177">
    <property type="entry name" value="NMDARECEPTOR"/>
</dbReference>
<evidence type="ECO:0000256" key="14">
    <source>
        <dbReference type="PIRSR" id="PIRSR601508-1"/>
    </source>
</evidence>
<evidence type="ECO:0000256" key="2">
    <source>
        <dbReference type="ARBA" id="ARBA00008685"/>
    </source>
</evidence>
<dbReference type="InterPro" id="IPR001320">
    <property type="entry name" value="Iontro_rcpt_C"/>
</dbReference>
<evidence type="ECO:0000256" key="11">
    <source>
        <dbReference type="ARBA" id="ARBA00023180"/>
    </source>
</evidence>
<comment type="caution">
    <text evidence="20">The sequence shown here is derived from an EMBL/GenBank/DDBJ whole genome shotgun (WGS) entry which is preliminary data.</text>
</comment>
<keyword evidence="13" id="KW-0407">Ion channel</keyword>
<keyword evidence="5 17" id="KW-0812">Transmembrane</keyword>
<dbReference type="FunFam" id="1.10.287.70:FF:000143">
    <property type="entry name" value="Probable glutamate receptor"/>
    <property type="match status" value="1"/>
</dbReference>
<evidence type="ECO:0000256" key="6">
    <source>
        <dbReference type="ARBA" id="ARBA00022989"/>
    </source>
</evidence>
<dbReference type="Gene3D" id="3.40.190.10">
    <property type="entry name" value="Periplasmic binding protein-like II"/>
    <property type="match status" value="3"/>
</dbReference>
<dbReference type="GO" id="GO:0043226">
    <property type="term" value="C:organelle"/>
    <property type="evidence" value="ECO:0007669"/>
    <property type="project" value="UniProtKB-ARBA"/>
</dbReference>
<name>A0AAV8XE20_9CUCU</name>
<keyword evidence="11" id="KW-0325">Glycoprotein</keyword>
<dbReference type="InterPro" id="IPR001508">
    <property type="entry name" value="Iono_Glu_rcpt_met"/>
</dbReference>
<feature type="transmembrane region" description="Helical" evidence="17">
    <location>
        <begin position="453"/>
        <end position="471"/>
    </location>
</feature>
<dbReference type="Proteomes" id="UP001162162">
    <property type="component" value="Unassembled WGS sequence"/>
</dbReference>
<evidence type="ECO:0000256" key="7">
    <source>
        <dbReference type="ARBA" id="ARBA00023054"/>
    </source>
</evidence>
<evidence type="ECO:0000259" key="19">
    <source>
        <dbReference type="SMART" id="SM00918"/>
    </source>
</evidence>
<protein>
    <recommendedName>
        <fullName evidence="22">Ionotropic receptor 8a</fullName>
    </recommendedName>
</protein>
<evidence type="ECO:0000313" key="21">
    <source>
        <dbReference type="Proteomes" id="UP001162162"/>
    </source>
</evidence>
<feature type="disulfide bond" evidence="16">
    <location>
        <begin position="668"/>
        <end position="725"/>
    </location>
</feature>
<dbReference type="SMART" id="SM00918">
    <property type="entry name" value="Lig_chan-Glu_bd"/>
    <property type="match status" value="1"/>
</dbReference>
<dbReference type="SMART" id="SM00079">
    <property type="entry name" value="PBPe"/>
    <property type="match status" value="1"/>
</dbReference>
<proteinExistence type="inferred from homology"/>
<keyword evidence="8" id="KW-0406">Ion transport</keyword>
<dbReference type="EMBL" id="JAPWTK010000724">
    <property type="protein sequence ID" value="KAJ8936674.1"/>
    <property type="molecule type" value="Genomic_DNA"/>
</dbReference>
<dbReference type="CDD" id="cd13717">
    <property type="entry name" value="PBP2_iGluR_putative"/>
    <property type="match status" value="1"/>
</dbReference>
<evidence type="ECO:0000256" key="1">
    <source>
        <dbReference type="ARBA" id="ARBA00004651"/>
    </source>
</evidence>
<feature type="binding site" evidence="14">
    <location>
        <position position="656"/>
    </location>
    <ligand>
        <name>L-glutamate</name>
        <dbReference type="ChEBI" id="CHEBI:29985"/>
    </ligand>
</feature>
<dbReference type="Pfam" id="PF00060">
    <property type="entry name" value="Lig_chan"/>
    <property type="match status" value="1"/>
</dbReference>
<dbReference type="SUPFAM" id="SSF53850">
    <property type="entry name" value="Periplasmic binding protein-like II"/>
    <property type="match status" value="1"/>
</dbReference>
<comment type="similarity">
    <text evidence="2">Belongs to the glutamate-gated ion channel (TC 1.A.10.1) family.</text>
</comment>
<dbReference type="PANTHER" id="PTHR18966">
    <property type="entry name" value="IONOTROPIC GLUTAMATE RECEPTOR"/>
    <property type="match status" value="1"/>
</dbReference>
<keyword evidence="10" id="KW-0675">Receptor</keyword>
<dbReference type="GO" id="GO:0005886">
    <property type="term" value="C:plasma membrane"/>
    <property type="evidence" value="ECO:0007669"/>
    <property type="project" value="UniProtKB-SubCell"/>
</dbReference>
<reference evidence="20" key="1">
    <citation type="journal article" date="2023" name="Insect Mol. Biol.">
        <title>Genome sequencing provides insights into the evolution of gene families encoding plant cell wall-degrading enzymes in longhorned beetles.</title>
        <authorList>
            <person name="Shin N.R."/>
            <person name="Okamura Y."/>
            <person name="Kirsch R."/>
            <person name="Pauchet Y."/>
        </authorList>
    </citation>
    <scope>NUCLEOTIDE SEQUENCE</scope>
    <source>
        <strain evidence="20">AMC_N1</strain>
    </source>
</reference>
<accession>A0AAV8XE20</accession>
<dbReference type="AlphaFoldDB" id="A0AAV8XE20"/>
<evidence type="ECO:0000256" key="16">
    <source>
        <dbReference type="PIRSR" id="PIRSR601508-3"/>
    </source>
</evidence>
<keyword evidence="6 17" id="KW-1133">Transmembrane helix</keyword>
<feature type="domain" description="Ionotropic glutamate receptor C-terminal" evidence="18">
    <location>
        <begin position="328"/>
        <end position="719"/>
    </location>
</feature>
<evidence type="ECO:0000256" key="8">
    <source>
        <dbReference type="ARBA" id="ARBA00023065"/>
    </source>
</evidence>
<keyword evidence="3" id="KW-0813">Transport</keyword>
<keyword evidence="12" id="KW-1071">Ligand-gated ion channel</keyword>
<keyword evidence="16" id="KW-1015">Disulfide bond</keyword>
<evidence type="ECO:0000256" key="10">
    <source>
        <dbReference type="ARBA" id="ARBA00023170"/>
    </source>
</evidence>
<feature type="transmembrane region" description="Helical" evidence="17">
    <location>
        <begin position="525"/>
        <end position="548"/>
    </location>
</feature>
<dbReference type="GO" id="GO:0015276">
    <property type="term" value="F:ligand-gated monoatomic ion channel activity"/>
    <property type="evidence" value="ECO:0007669"/>
    <property type="project" value="InterPro"/>
</dbReference>
<dbReference type="SUPFAM" id="SSF81324">
    <property type="entry name" value="Voltage-gated potassium channels"/>
    <property type="match status" value="1"/>
</dbReference>